<dbReference type="Proteomes" id="UP000029644">
    <property type="component" value="Unassembled WGS sequence"/>
</dbReference>
<sequence length="411" mass="47238">MNKKVLIIGFVWPEPKSSAAGSRMMQLIETFKSQDYNITFASPCAKSDNAFNLESIGVLQTAIELNNSSFDTFIKDFNPDFVLFDRFMMEEQFGWRVTENCPNAIKILDTEDLHSLRKGRHQAFKDNILFDKSYLFNDTAKREIASIHRCDLTLIISEAEMDILKNDFKVDQALLLYLPFMLDQISDDDITKLPKFETRQHFITIGNFLHEPNYNAVLYLKDTIWPLIRKQLPQAELHIYGAYASQKVTQLNNEKQGFIIKGFAEDVHTVMQEAKVCLAPIRFGAGLKGKLIDAMQNGTPMVTSTIGAEGMFGDFEPNGFIEDDANSFVNQAIALCENEVLWSKMQKNGFAIINNRFNSQKHKKMFLSRIESIVDDLNIHRQNNFMGQMLHHHSMQSTKFMSRWIEEKNKA</sequence>
<evidence type="ECO:0000313" key="1">
    <source>
        <dbReference type="EMBL" id="GAL63955.1"/>
    </source>
</evidence>
<dbReference type="PANTHER" id="PTHR12526:SF584">
    <property type="entry name" value="GLYCOSYLTRANSFERASE"/>
    <property type="match status" value="1"/>
</dbReference>
<accession>A0A090VGR6</accession>
<comment type="caution">
    <text evidence="1">The sequence shown here is derived from an EMBL/GenBank/DDBJ whole genome shotgun (WGS) entry which is preliminary data.</text>
</comment>
<dbReference type="EC" id="1.4.1.13" evidence="1"/>
<protein>
    <submittedName>
        <fullName evidence="1">Glutamate synthase [NADPH] large chain</fullName>
        <ecNumber evidence="1">1.4.1.13</ecNumber>
    </submittedName>
</protein>
<keyword evidence="1" id="KW-0560">Oxidoreductase</keyword>
<dbReference type="GO" id="GO:0004355">
    <property type="term" value="F:glutamate synthase (NADPH) activity"/>
    <property type="evidence" value="ECO:0007669"/>
    <property type="project" value="UniProtKB-EC"/>
</dbReference>
<name>A0A090VGR6_9FLAO</name>
<dbReference type="SUPFAM" id="SSF53756">
    <property type="entry name" value="UDP-Glycosyltransferase/glycogen phosphorylase"/>
    <property type="match status" value="1"/>
</dbReference>
<gene>
    <name evidence="1" type="ORF">JCM19300_3158</name>
</gene>
<dbReference type="Pfam" id="PF13692">
    <property type="entry name" value="Glyco_trans_1_4"/>
    <property type="match status" value="1"/>
</dbReference>
<proteinExistence type="predicted"/>
<dbReference type="CDD" id="cd03801">
    <property type="entry name" value="GT4_PimA-like"/>
    <property type="match status" value="1"/>
</dbReference>
<dbReference type="OrthoDB" id="9807209at2"/>
<reference evidence="1 2" key="1">
    <citation type="journal article" date="2014" name="Genome Announc.">
        <title>Draft Genome Sequences of Marine Flavobacterium Algibacter lectus Strains SS8 and NR4.</title>
        <authorList>
            <person name="Takatani N."/>
            <person name="Nakanishi M."/>
            <person name="Meirelles P."/>
            <person name="Mino S."/>
            <person name="Suda W."/>
            <person name="Oshima K."/>
            <person name="Hattori M."/>
            <person name="Ohkuma M."/>
            <person name="Hosokawa M."/>
            <person name="Miyashita K."/>
            <person name="Thompson F.L."/>
            <person name="Niwa A."/>
            <person name="Sawabe T."/>
            <person name="Sawabe T."/>
        </authorList>
    </citation>
    <scope>NUCLEOTIDE SEQUENCE [LARGE SCALE GENOMIC DNA]</scope>
    <source>
        <strain evidence="1 2">JCM 19300</strain>
    </source>
</reference>
<dbReference type="Gene3D" id="3.40.50.2000">
    <property type="entry name" value="Glycogen Phosphorylase B"/>
    <property type="match status" value="1"/>
</dbReference>
<organism evidence="1 2">
    <name type="scientific">Algibacter lectus</name>
    <dbReference type="NCBI Taxonomy" id="221126"/>
    <lineage>
        <taxon>Bacteria</taxon>
        <taxon>Pseudomonadati</taxon>
        <taxon>Bacteroidota</taxon>
        <taxon>Flavobacteriia</taxon>
        <taxon>Flavobacteriales</taxon>
        <taxon>Flavobacteriaceae</taxon>
        <taxon>Algibacter</taxon>
    </lineage>
</organism>
<evidence type="ECO:0000313" key="2">
    <source>
        <dbReference type="Proteomes" id="UP000029644"/>
    </source>
</evidence>
<dbReference type="EMBL" id="BBNQ01000015">
    <property type="protein sequence ID" value="GAL63955.1"/>
    <property type="molecule type" value="Genomic_DNA"/>
</dbReference>
<dbReference type="RefSeq" id="WP_042505804.1">
    <property type="nucleotide sequence ID" value="NZ_BBNQ01000015.1"/>
</dbReference>
<dbReference type="PANTHER" id="PTHR12526">
    <property type="entry name" value="GLYCOSYLTRANSFERASE"/>
    <property type="match status" value="1"/>
</dbReference>
<dbReference type="AlphaFoldDB" id="A0A090VGR6"/>